<name>A0A016QS08_9DEIO</name>
<dbReference type="RefSeq" id="WP_051517186.1">
    <property type="nucleotide sequence ID" value="NZ_JHAC01000017.1"/>
</dbReference>
<dbReference type="EMBL" id="JHAC01000017">
    <property type="protein sequence ID" value="EYB68853.1"/>
    <property type="molecule type" value="Genomic_DNA"/>
</dbReference>
<reference evidence="1 2" key="1">
    <citation type="submission" date="2014-03" db="EMBL/GenBank/DDBJ databases">
        <title>Draft genome sequence of Deinococcus phoenicis 1P10ME.</title>
        <authorList>
            <person name="Stepanov V.G."/>
            <person name="Vaishampayan P."/>
            <person name="Venkateswaran K."/>
            <person name="Fox G.E."/>
        </authorList>
    </citation>
    <scope>NUCLEOTIDE SEQUENCE [LARGE SCALE GENOMIC DNA]</scope>
    <source>
        <strain evidence="1 2">1P10ME</strain>
    </source>
</reference>
<gene>
    <name evidence="1" type="ORF">DEIPH_ctg017orf0231</name>
</gene>
<evidence type="ECO:0008006" key="3">
    <source>
        <dbReference type="Google" id="ProtNLM"/>
    </source>
</evidence>
<dbReference type="eggNOG" id="COG0507">
    <property type="taxonomic scope" value="Bacteria"/>
</dbReference>
<sequence>MIRFAPKYSPAQHHILFESDAKFRIHPKGRRFGMTRGAAHAYIEWMLEGRQLLWGDTILANIRRYVERYFEPALKADSIPYTWNLTEKILRVGQGFTDFRSADHPENWEGFGYHVIFLNEAGIILEGEKGQGMFQNSVMPMLADFPDSTLIAAGVPKGKNLFHTLHQQAVGGAPGYHHRTFTSYDNPFLSRASLRDLEAQMLRLGGRLLVDQEIYGKFVDATSDAMRVIPRPWVEAAMQRWRERQPPEGFPDVAGLDVARGGDDATACAPRKRNYFWRVRQVPGSATPDGPTAAAFALQEVGPDTRLNVDVIGVGASAYDHLLGQRKAGTVVAVNAAEGTDEMDRTGTLAFRNVRALMWWRMREALDPANGHDLALPPDDELLEDLIAPTWKLTAQGIQIESKDDIRKRLGRSTNVGDAVVQTEYSPPEGGDFFIDSF</sequence>
<keyword evidence="2" id="KW-1185">Reference proteome</keyword>
<dbReference type="OrthoDB" id="9775154at2"/>
<evidence type="ECO:0000313" key="1">
    <source>
        <dbReference type="EMBL" id="EYB68853.1"/>
    </source>
</evidence>
<dbReference type="STRING" id="1476583.DEIPH_ctg017orf0231"/>
<organism evidence="1 2">
    <name type="scientific">Deinococcus phoenicis</name>
    <dbReference type="NCBI Taxonomy" id="1476583"/>
    <lineage>
        <taxon>Bacteria</taxon>
        <taxon>Thermotogati</taxon>
        <taxon>Deinococcota</taxon>
        <taxon>Deinococci</taxon>
        <taxon>Deinococcales</taxon>
        <taxon>Deinococcaceae</taxon>
        <taxon>Deinococcus</taxon>
    </lineage>
</organism>
<comment type="caution">
    <text evidence="1">The sequence shown here is derived from an EMBL/GenBank/DDBJ whole genome shotgun (WGS) entry which is preliminary data.</text>
</comment>
<dbReference type="Gene3D" id="3.30.420.240">
    <property type="match status" value="1"/>
</dbReference>
<dbReference type="InterPro" id="IPR027417">
    <property type="entry name" value="P-loop_NTPase"/>
</dbReference>
<dbReference type="PATRIC" id="fig|1476583.3.peg.1217"/>
<evidence type="ECO:0000313" key="2">
    <source>
        <dbReference type="Proteomes" id="UP000020492"/>
    </source>
</evidence>
<proteinExistence type="predicted"/>
<protein>
    <recommendedName>
        <fullName evidence="3">Terminase large subunit gp17-like C-terminal domain-containing protein</fullName>
    </recommendedName>
</protein>
<dbReference type="Proteomes" id="UP000020492">
    <property type="component" value="Unassembled WGS sequence"/>
</dbReference>
<dbReference type="AlphaFoldDB" id="A0A016QS08"/>
<accession>A0A016QS08</accession>
<dbReference type="Gene3D" id="3.40.50.300">
    <property type="entry name" value="P-loop containing nucleotide triphosphate hydrolases"/>
    <property type="match status" value="1"/>
</dbReference>